<comment type="caution">
    <text evidence="3">The sequence shown here is derived from an EMBL/GenBank/DDBJ whole genome shotgun (WGS) entry which is preliminary data.</text>
</comment>
<feature type="transmembrane region" description="Helical" evidence="2">
    <location>
        <begin position="20"/>
        <end position="45"/>
    </location>
</feature>
<proteinExistence type="predicted"/>
<gene>
    <name evidence="3" type="ORF">GCM10011503_33400</name>
</gene>
<organism evidence="3 4">
    <name type="scientific">Henriciella pelagia</name>
    <dbReference type="NCBI Taxonomy" id="1977912"/>
    <lineage>
        <taxon>Bacteria</taxon>
        <taxon>Pseudomonadati</taxon>
        <taxon>Pseudomonadota</taxon>
        <taxon>Alphaproteobacteria</taxon>
        <taxon>Hyphomonadales</taxon>
        <taxon>Hyphomonadaceae</taxon>
        <taxon>Henriciella</taxon>
    </lineage>
</organism>
<accession>A0ABQ1K2C2</accession>
<sequence length="194" mass="21795">MNDETESMLAEQLSRIPPEAWPLIETALRLTAVVTVVWLALTLFIQLRRNASNLTPVNAARKNKADQPDFLTVDESARKDALERADQFESQLAKQEEAEARAARELLSRKPASMAQRAFRALSFLMSLFSLLTMIFGSIWQIGRMGSLMKEYSTVERLVAVIQNNPISFTVALLVCVYAIWSFVQSQSDKKALA</sequence>
<feature type="transmembrane region" description="Helical" evidence="2">
    <location>
        <begin position="118"/>
        <end position="142"/>
    </location>
</feature>
<keyword evidence="4" id="KW-1185">Reference proteome</keyword>
<dbReference type="RefSeq" id="WP_084393436.1">
    <property type="nucleotide sequence ID" value="NZ_BMKF01000005.1"/>
</dbReference>
<evidence type="ECO:0000313" key="4">
    <source>
        <dbReference type="Proteomes" id="UP000628854"/>
    </source>
</evidence>
<name>A0ABQ1K2C2_9PROT</name>
<evidence type="ECO:0000256" key="2">
    <source>
        <dbReference type="SAM" id="Phobius"/>
    </source>
</evidence>
<keyword evidence="2" id="KW-0812">Transmembrane</keyword>
<evidence type="ECO:0000256" key="1">
    <source>
        <dbReference type="SAM" id="Coils"/>
    </source>
</evidence>
<protein>
    <recommendedName>
        <fullName evidence="5">MotA/TolQ/ExbB proton channel domain-containing protein</fullName>
    </recommendedName>
</protein>
<feature type="coiled-coil region" evidence="1">
    <location>
        <begin position="78"/>
        <end position="105"/>
    </location>
</feature>
<keyword evidence="2" id="KW-1133">Transmembrane helix</keyword>
<keyword evidence="1" id="KW-0175">Coiled coil</keyword>
<feature type="transmembrane region" description="Helical" evidence="2">
    <location>
        <begin position="162"/>
        <end position="184"/>
    </location>
</feature>
<dbReference type="EMBL" id="BMKF01000005">
    <property type="protein sequence ID" value="GGB81951.1"/>
    <property type="molecule type" value="Genomic_DNA"/>
</dbReference>
<dbReference type="Proteomes" id="UP000628854">
    <property type="component" value="Unassembled WGS sequence"/>
</dbReference>
<evidence type="ECO:0000313" key="3">
    <source>
        <dbReference type="EMBL" id="GGB81951.1"/>
    </source>
</evidence>
<evidence type="ECO:0008006" key="5">
    <source>
        <dbReference type="Google" id="ProtNLM"/>
    </source>
</evidence>
<reference evidence="4" key="1">
    <citation type="journal article" date="2019" name="Int. J. Syst. Evol. Microbiol.">
        <title>The Global Catalogue of Microorganisms (GCM) 10K type strain sequencing project: providing services to taxonomists for standard genome sequencing and annotation.</title>
        <authorList>
            <consortium name="The Broad Institute Genomics Platform"/>
            <consortium name="The Broad Institute Genome Sequencing Center for Infectious Disease"/>
            <person name="Wu L."/>
            <person name="Ma J."/>
        </authorList>
    </citation>
    <scope>NUCLEOTIDE SEQUENCE [LARGE SCALE GENOMIC DNA]</scope>
    <source>
        <strain evidence="4">CGMCC 1.15928</strain>
    </source>
</reference>
<keyword evidence="2" id="KW-0472">Membrane</keyword>